<dbReference type="InParanoid" id="H2YDJ6"/>
<keyword evidence="3" id="KW-1185">Reference proteome</keyword>
<name>H2YDJ6_CIOSA</name>
<feature type="coiled-coil region" evidence="1">
    <location>
        <begin position="147"/>
        <end position="181"/>
    </location>
</feature>
<evidence type="ECO:0000313" key="3">
    <source>
        <dbReference type="Proteomes" id="UP000007875"/>
    </source>
</evidence>
<proteinExistence type="predicted"/>
<reference evidence="2" key="2">
    <citation type="submission" date="2025-08" db="UniProtKB">
        <authorList>
            <consortium name="Ensembl"/>
        </authorList>
    </citation>
    <scope>IDENTIFICATION</scope>
</reference>
<dbReference type="AlphaFoldDB" id="H2YDJ6"/>
<dbReference type="Proteomes" id="UP000007875">
    <property type="component" value="Unassembled WGS sequence"/>
</dbReference>
<reference evidence="2" key="3">
    <citation type="submission" date="2025-09" db="UniProtKB">
        <authorList>
            <consortium name="Ensembl"/>
        </authorList>
    </citation>
    <scope>IDENTIFICATION</scope>
</reference>
<keyword evidence="1" id="KW-0175">Coiled coil</keyword>
<evidence type="ECO:0000313" key="2">
    <source>
        <dbReference type="Ensembl" id="ENSCSAVP00000003394.1"/>
    </source>
</evidence>
<dbReference type="HOGENOM" id="CLU_1345872_0_0_1"/>
<sequence>MEIRVIEEIEEYIYKDEGKWSRENNHVLTSVDEIYQRFTPEYLKKSIPTLLPDMLVRLLRGKSRWMIFDMESCNMKLRFSKDRLKSIASCYVRDRDTLHARGIALFSEVAEQLRKTKCKTAEKNYQKMICDKLHLELSEMYSRQAEMMKIEESLMQQQRLKQEEERKRSRLKMENKRKEIRAHVVEFNIRKAELAERQRQANEK</sequence>
<reference evidence="3" key="1">
    <citation type="submission" date="2003-08" db="EMBL/GenBank/DDBJ databases">
        <authorList>
            <person name="Birren B."/>
            <person name="Nusbaum C."/>
            <person name="Abebe A."/>
            <person name="Abouelleil A."/>
            <person name="Adekoya E."/>
            <person name="Ait-zahra M."/>
            <person name="Allen N."/>
            <person name="Allen T."/>
            <person name="An P."/>
            <person name="Anderson M."/>
            <person name="Anderson S."/>
            <person name="Arachchi H."/>
            <person name="Armbruster J."/>
            <person name="Bachantsang P."/>
            <person name="Baldwin J."/>
            <person name="Barry A."/>
            <person name="Bayul T."/>
            <person name="Blitshsteyn B."/>
            <person name="Bloom T."/>
            <person name="Blye J."/>
            <person name="Boguslavskiy L."/>
            <person name="Borowsky M."/>
            <person name="Boukhgalter B."/>
            <person name="Brunache A."/>
            <person name="Butler J."/>
            <person name="Calixte N."/>
            <person name="Calvo S."/>
            <person name="Camarata J."/>
            <person name="Campo K."/>
            <person name="Chang J."/>
            <person name="Cheshatsang Y."/>
            <person name="Citroen M."/>
            <person name="Collymore A."/>
            <person name="Considine T."/>
            <person name="Cook A."/>
            <person name="Cooke P."/>
            <person name="Corum B."/>
            <person name="Cuomo C."/>
            <person name="David R."/>
            <person name="Dawoe T."/>
            <person name="Degray S."/>
            <person name="Dodge S."/>
            <person name="Dooley K."/>
            <person name="Dorje P."/>
            <person name="Dorjee K."/>
            <person name="Dorris L."/>
            <person name="Duffey N."/>
            <person name="Dupes A."/>
            <person name="Elkins T."/>
            <person name="Engels R."/>
            <person name="Erickson J."/>
            <person name="Farina A."/>
            <person name="Faro S."/>
            <person name="Ferreira P."/>
            <person name="Fischer H."/>
            <person name="Fitzgerald M."/>
            <person name="Foley K."/>
            <person name="Gage D."/>
            <person name="Galagan J."/>
            <person name="Gearin G."/>
            <person name="Gnerre S."/>
            <person name="Gnirke A."/>
            <person name="Goyette A."/>
            <person name="Graham J."/>
            <person name="Grandbois E."/>
            <person name="Gyaltsen K."/>
            <person name="Hafez N."/>
            <person name="Hagopian D."/>
            <person name="Hagos B."/>
            <person name="Hall J."/>
            <person name="Hatcher B."/>
            <person name="Heller A."/>
            <person name="Higgins H."/>
            <person name="Honan T."/>
            <person name="Horn A."/>
            <person name="Houde N."/>
            <person name="Hughes L."/>
            <person name="Hulme W."/>
            <person name="Husby E."/>
            <person name="Iliev I."/>
            <person name="Jaffe D."/>
            <person name="Jones C."/>
            <person name="Kamal M."/>
            <person name="Kamat A."/>
            <person name="Kamvysselis M."/>
            <person name="Karlsson E."/>
            <person name="Kells C."/>
            <person name="Kieu A."/>
            <person name="Kisner P."/>
            <person name="Kodira C."/>
            <person name="Kulbokas E."/>
            <person name="Labutti K."/>
            <person name="Lama D."/>
            <person name="Landers T."/>
            <person name="Leger J."/>
            <person name="Levine S."/>
            <person name="Lewis D."/>
            <person name="Lewis T."/>
            <person name="Lindblad-toh K."/>
            <person name="Liu X."/>
            <person name="Lokyitsang T."/>
            <person name="Lokyitsang Y."/>
            <person name="Lucien O."/>
            <person name="Lui A."/>
            <person name="Ma L.J."/>
            <person name="Mabbitt R."/>
            <person name="Macdonald J."/>
            <person name="Maclean C."/>
            <person name="Major J."/>
            <person name="Manning J."/>
            <person name="Marabella R."/>
            <person name="Maru K."/>
            <person name="Matthews C."/>
            <person name="Mauceli E."/>
            <person name="Mccarthy M."/>
            <person name="Mcdonough S."/>
            <person name="Mcghee T."/>
            <person name="Meldrim J."/>
            <person name="Meneus L."/>
            <person name="Mesirov J."/>
            <person name="Mihalev A."/>
            <person name="Mihova T."/>
            <person name="Mikkelsen T."/>
            <person name="Mlenga V."/>
            <person name="Moru K."/>
            <person name="Mozes J."/>
            <person name="Mulrain L."/>
            <person name="Munson G."/>
            <person name="Naylor J."/>
            <person name="Newes C."/>
            <person name="Nguyen C."/>
            <person name="Nguyen N."/>
            <person name="Nguyen T."/>
            <person name="Nicol R."/>
            <person name="Nielsen C."/>
            <person name="Nizzari M."/>
            <person name="Norbu C."/>
            <person name="Norbu N."/>
            <person name="O'donnell P."/>
            <person name="Okoawo O."/>
            <person name="O'leary S."/>
            <person name="Omotosho B."/>
            <person name="O'neill K."/>
            <person name="Osman S."/>
            <person name="Parker S."/>
            <person name="Perrin D."/>
            <person name="Phunkhang P."/>
            <person name="Piqani B."/>
            <person name="Purcell S."/>
            <person name="Rachupka T."/>
            <person name="Ramasamy U."/>
            <person name="Rameau R."/>
            <person name="Ray V."/>
            <person name="Raymond C."/>
            <person name="Retta R."/>
            <person name="Richardson S."/>
            <person name="Rise C."/>
            <person name="Rodriguez J."/>
            <person name="Rogers J."/>
            <person name="Rogov P."/>
            <person name="Rutman M."/>
            <person name="Schupbach R."/>
            <person name="Seaman C."/>
            <person name="Settipalli S."/>
            <person name="Sharpe T."/>
            <person name="Sheridan J."/>
            <person name="Sherpa N."/>
            <person name="Shi J."/>
            <person name="Smirnov S."/>
            <person name="Smith C."/>
            <person name="Sougnez C."/>
            <person name="Spencer B."/>
            <person name="Stalker J."/>
            <person name="Stange-thomann N."/>
            <person name="Stavropoulos S."/>
            <person name="Stetson K."/>
            <person name="Stone C."/>
            <person name="Stone S."/>
            <person name="Stubbs M."/>
            <person name="Talamas J."/>
            <person name="Tchuinga P."/>
            <person name="Tenzing P."/>
            <person name="Tesfaye S."/>
            <person name="Theodore J."/>
            <person name="Thoulutsang Y."/>
            <person name="Topham K."/>
            <person name="Towey S."/>
            <person name="Tsamla T."/>
            <person name="Tsomo N."/>
            <person name="Vallee D."/>
            <person name="Vassiliev H."/>
            <person name="Venkataraman V."/>
            <person name="Vinson J."/>
            <person name="Vo A."/>
            <person name="Wade C."/>
            <person name="Wang S."/>
            <person name="Wangchuk T."/>
            <person name="Wangdi T."/>
            <person name="Whittaker C."/>
            <person name="Wilkinson J."/>
            <person name="Wu Y."/>
            <person name="Wyman D."/>
            <person name="Yadav S."/>
            <person name="Yang S."/>
            <person name="Yang X."/>
            <person name="Yeager S."/>
            <person name="Yee E."/>
            <person name="Young G."/>
            <person name="Zainoun J."/>
            <person name="Zembeck L."/>
            <person name="Zimmer A."/>
            <person name="Zody M."/>
            <person name="Lander E."/>
        </authorList>
    </citation>
    <scope>NUCLEOTIDE SEQUENCE [LARGE SCALE GENOMIC DNA]</scope>
</reference>
<accession>H2YDJ6</accession>
<organism evidence="2 3">
    <name type="scientific">Ciona savignyi</name>
    <name type="common">Pacific transparent sea squirt</name>
    <dbReference type="NCBI Taxonomy" id="51511"/>
    <lineage>
        <taxon>Eukaryota</taxon>
        <taxon>Metazoa</taxon>
        <taxon>Chordata</taxon>
        <taxon>Tunicata</taxon>
        <taxon>Ascidiacea</taxon>
        <taxon>Phlebobranchia</taxon>
        <taxon>Cionidae</taxon>
        <taxon>Ciona</taxon>
    </lineage>
</organism>
<dbReference type="Ensembl" id="ENSCSAVT00000003445.1">
    <property type="protein sequence ID" value="ENSCSAVP00000003394.1"/>
    <property type="gene ID" value="ENSCSAVG00000002016.1"/>
</dbReference>
<evidence type="ECO:0000256" key="1">
    <source>
        <dbReference type="SAM" id="Coils"/>
    </source>
</evidence>
<protein>
    <submittedName>
        <fullName evidence="2">Uncharacterized protein</fullName>
    </submittedName>
</protein>